<reference evidence="1" key="1">
    <citation type="journal article" date="2013" name="PLoS ONE">
        <title>Gene expression in gut symbiotic organ of stinkbug affected by extracellular bacterial symbiont.</title>
        <authorList>
            <person name="Futahashi R."/>
            <person name="Tanaka K."/>
            <person name="Tanahashi M."/>
            <person name="Nikoh N."/>
            <person name="Kikuchi Y."/>
            <person name="Lee B.L."/>
            <person name="Fukatsu T."/>
        </authorList>
    </citation>
    <scope>NUCLEOTIDE SEQUENCE</scope>
    <source>
        <tissue evidence="1">Midgut</tissue>
    </source>
</reference>
<proteinExistence type="evidence at transcript level"/>
<accession>R4WE70</accession>
<name>R4WE70_RIPPE</name>
<sequence>MLSDSLEIFESISCSWASSIPKGLVKFGVNSDKKEWDEDGGIVHVISDENFVFLKKVDDLPCTICIKLSDSSIQITNISVVSEARIIEIYGKYGEYIKTCKCEHISEANGINFYGAQTDLLTTKEITVKFPGVKKRNMVMRCKDSSAECLAIYYELV</sequence>
<dbReference type="Pfam" id="PF14958">
    <property type="entry name" value="PAAT-like"/>
    <property type="match status" value="1"/>
</dbReference>
<dbReference type="InterPro" id="IPR028043">
    <property type="entry name" value="PAAT-like"/>
</dbReference>
<organism evidence="1">
    <name type="scientific">Riptortus pedestris</name>
    <name type="common">Bean bug</name>
    <dbReference type="NCBI Taxonomy" id="329032"/>
    <lineage>
        <taxon>Eukaryota</taxon>
        <taxon>Metazoa</taxon>
        <taxon>Ecdysozoa</taxon>
        <taxon>Arthropoda</taxon>
        <taxon>Hexapoda</taxon>
        <taxon>Insecta</taxon>
        <taxon>Pterygota</taxon>
        <taxon>Neoptera</taxon>
        <taxon>Paraneoptera</taxon>
        <taxon>Hemiptera</taxon>
        <taxon>Heteroptera</taxon>
        <taxon>Panheteroptera</taxon>
        <taxon>Pentatomomorpha</taxon>
        <taxon>Coreoidea</taxon>
        <taxon>Alydidae</taxon>
        <taxon>Riptortus</taxon>
    </lineage>
</organism>
<dbReference type="EMBL" id="AK418159">
    <property type="protein sequence ID" value="BAN21374.1"/>
    <property type="molecule type" value="mRNA"/>
</dbReference>
<dbReference type="AlphaFoldDB" id="R4WE70"/>
<protein>
    <submittedName>
        <fullName evidence="1">Unkown protein</fullName>
    </submittedName>
</protein>
<evidence type="ECO:0000313" key="1">
    <source>
        <dbReference type="EMBL" id="BAN21374.1"/>
    </source>
</evidence>